<organism evidence="1 2">
    <name type="scientific">Rhabditophanes sp. KR3021</name>
    <dbReference type="NCBI Taxonomy" id="114890"/>
    <lineage>
        <taxon>Eukaryota</taxon>
        <taxon>Metazoa</taxon>
        <taxon>Ecdysozoa</taxon>
        <taxon>Nematoda</taxon>
        <taxon>Chromadorea</taxon>
        <taxon>Rhabditida</taxon>
        <taxon>Tylenchina</taxon>
        <taxon>Panagrolaimomorpha</taxon>
        <taxon>Strongyloidoidea</taxon>
        <taxon>Alloionematidae</taxon>
        <taxon>Rhabditophanes</taxon>
    </lineage>
</organism>
<dbReference type="WBParaSite" id="RSKR_0000281300.1">
    <property type="protein sequence ID" value="RSKR_0000281300.1"/>
    <property type="gene ID" value="RSKR_0000281300"/>
</dbReference>
<name>A0AC35TPE2_9BILA</name>
<evidence type="ECO:0000313" key="2">
    <source>
        <dbReference type="WBParaSite" id="RSKR_0000281300.1"/>
    </source>
</evidence>
<proteinExistence type="predicted"/>
<reference evidence="2" key="1">
    <citation type="submission" date="2016-11" db="UniProtKB">
        <authorList>
            <consortium name="WormBaseParasite"/>
        </authorList>
    </citation>
    <scope>IDENTIFICATION</scope>
    <source>
        <strain evidence="2">KR3021</strain>
    </source>
</reference>
<accession>A0AC35TPE2</accession>
<evidence type="ECO:0000313" key="1">
    <source>
        <dbReference type="Proteomes" id="UP000095286"/>
    </source>
</evidence>
<dbReference type="Proteomes" id="UP000095286">
    <property type="component" value="Unplaced"/>
</dbReference>
<protein>
    <submittedName>
        <fullName evidence="2">Mediator complex subunit 15</fullName>
    </submittedName>
</protein>
<sequence length="569" mass="64868">MQRPGVPMQSQNGIVYPQNQIPQRMAPMEMQHGQQQIPPEMMQQRPQKMMMNNYNPQQSHGKPIPPQMIHQMEMNPSQRAQMYQSRNVNPNIGHQPTMQRHPSAPNQIQGQMVYINNQNQQINANPPIQRIQANQYQNMPQGNSPMNIMPNSVGMPQSNHHIRQNYLNPNMGNIMGSGSVPAHQNQQPMSLLQAEINKGPSSAVNIRNFNQMNPSSIPQPQSHQQVQQQNFAHMPGVPLHNVQMPPELSQQSAEYQKLFESIAQSLPKCKLQLERSKIDNAHKLRSTLEKLIELIESKKVVEITVLKRIFNSMPHLIVSFDVSKPIVEFMGQIQKNKWLPVQADVKIGPMDSIRKQTNKLPAIVEELRDDSDKTPYYLRKSLKRKHVDDDTEELISQIKVESKEAQFDRPTGMNLIVGDDGLEKYSIDCDNGRSIVLSAAATKELKSLSFYVEKEDVPVSDHCRLIQIVVAPTYKNIQRLRVMLPIDYPESGAYIFYLPYGKEDGAPIPSKIVNLVENKLALTHNRGNLHTIVSVWDEITLQAIIKDKMALTKNATHFMHLPPKRLPIF</sequence>